<dbReference type="PANTHER" id="PTHR10578">
    <property type="entry name" value="S -2-HYDROXY-ACID OXIDASE-RELATED"/>
    <property type="match status" value="1"/>
</dbReference>
<keyword evidence="3 7" id="KW-0288">FMN</keyword>
<feature type="binding site" evidence="7">
    <location>
        <position position="278"/>
    </location>
    <ligand>
        <name>FMN</name>
        <dbReference type="ChEBI" id="CHEBI:58210"/>
    </ligand>
</feature>
<dbReference type="NCBIfam" id="NF008398">
    <property type="entry name" value="PRK11197.1"/>
    <property type="match status" value="1"/>
</dbReference>
<feature type="binding site" evidence="7">
    <location>
        <position position="132"/>
    </location>
    <ligand>
        <name>glyoxylate</name>
        <dbReference type="ChEBI" id="CHEBI:36655"/>
    </ligand>
</feature>
<dbReference type="InterPro" id="IPR013785">
    <property type="entry name" value="Aldolase_TIM"/>
</dbReference>
<dbReference type="PROSITE" id="PS51349">
    <property type="entry name" value="FMN_HYDROXY_ACID_DH_2"/>
    <property type="match status" value="1"/>
</dbReference>
<sequence length="382" mass="42914">MKKNLLKITSLDDIRKIYHRRVPKMFVDYCESGSWQQKTLEYNQKDFDKYFFKQKILTDIQHRSLKTKILGQEYSMPLAFAPVGLLGMQHADGEIHAAKAAEEFGIPFILSTMSICSTEEVAKHTTKPFWFQLYMMKDRKFMANLIASAKHAGCSALVLTADLQMLGNRHADIKNGLTVPPKPTLKNLINLSTKTYWCLNMLKTKNRTFGNIANHTENRGGFASLGKWTNEQFDLSLNWHDVEWVQRQWNGPMIIKGIMDTQDAIMAQNTGADAIVVSNHGGRQLDEAPSSISMLEKIVGAVDTKLEVLIDSGIRSGQNLLKAKALGAKAGLIGRPMVYGLGAYGEQGAHRVLEIFYQEMDKTMAFCGFTDINNVDKSILIK</sequence>
<dbReference type="RefSeq" id="WP_014714312.1">
    <property type="nucleotide sequence ID" value="NZ_CP011923.2"/>
</dbReference>
<evidence type="ECO:0000256" key="7">
    <source>
        <dbReference type="PIRSR" id="PIRSR000138-2"/>
    </source>
</evidence>
<gene>
    <name evidence="10" type="ORF">CHQ83_01340</name>
    <name evidence="9" type="ORF">FNO190_0199</name>
</gene>
<dbReference type="InterPro" id="IPR012133">
    <property type="entry name" value="Alpha-hydoxy_acid_DH_FMN"/>
</dbReference>
<evidence type="ECO:0000256" key="6">
    <source>
        <dbReference type="PIRSR" id="PIRSR000138-1"/>
    </source>
</evidence>
<dbReference type="SUPFAM" id="SSF51395">
    <property type="entry name" value="FMN-linked oxidoreductases"/>
    <property type="match status" value="1"/>
</dbReference>
<reference evidence="10" key="3">
    <citation type="journal article" date="2020" name="Int. J. Syst. Evol. Microbiol.">
        <title>Reclassification of Francisella noatunensis subsp. orientalis Ottem et al. 2009 as Francisella orientalis sp. nov., Francisella noatunensis subsp. chilensis subsp. nov. and emended description of Francisella noatunensis.</title>
        <authorList>
            <person name="Ramirez-Paredes J.G."/>
            <person name="Larsson P."/>
            <person name="Thompson K.D."/>
            <person name="Penman D.J."/>
            <person name="Busse H.J."/>
            <person name="Ohrman C."/>
            <person name="Sjodin A."/>
            <person name="Soto E."/>
            <person name="Richards R.H."/>
            <person name="Adams A."/>
            <person name="Colquhoun D.J."/>
        </authorList>
    </citation>
    <scope>NUCLEOTIDE SEQUENCE</scope>
    <source>
        <strain evidence="10">LADL-07285A</strain>
    </source>
</reference>
<dbReference type="PROSITE" id="PS00557">
    <property type="entry name" value="FMN_HYDROXY_ACID_DH_1"/>
    <property type="match status" value="1"/>
</dbReference>
<evidence type="ECO:0000313" key="11">
    <source>
        <dbReference type="Proteomes" id="UP000035930"/>
    </source>
</evidence>
<comment type="similarity">
    <text evidence="5">Belongs to the FMN-dependent alpha-hydroxy acid dehydrogenase family.</text>
</comment>
<feature type="binding site" evidence="7">
    <location>
        <position position="134"/>
    </location>
    <ligand>
        <name>glyoxylate</name>
        <dbReference type="ChEBI" id="CHEBI:36655"/>
    </ligand>
</feature>
<keyword evidence="2 7" id="KW-0285">Flavoprotein</keyword>
<dbReference type="Proteomes" id="UP000035930">
    <property type="component" value="Chromosome"/>
</dbReference>
<name>A0AAP7C4Z2_9GAMM</name>
<feature type="binding site" evidence="7">
    <location>
        <position position="280"/>
    </location>
    <ligand>
        <name>glyoxylate</name>
        <dbReference type="ChEBI" id="CHEBI:36655"/>
    </ligand>
</feature>
<dbReference type="GO" id="GO:0005886">
    <property type="term" value="C:plasma membrane"/>
    <property type="evidence" value="ECO:0007669"/>
    <property type="project" value="TreeGrafter"/>
</dbReference>
<dbReference type="GeneID" id="45432394"/>
<feature type="binding site" evidence="7">
    <location>
        <position position="256"/>
    </location>
    <ligand>
        <name>FMN</name>
        <dbReference type="ChEBI" id="CHEBI:58210"/>
    </ligand>
</feature>
<evidence type="ECO:0000256" key="1">
    <source>
        <dbReference type="ARBA" id="ARBA00001917"/>
    </source>
</evidence>
<dbReference type="InterPro" id="IPR008259">
    <property type="entry name" value="FMN_hydac_DH_AS"/>
</dbReference>
<keyword evidence="4" id="KW-0560">Oxidoreductase</keyword>
<evidence type="ECO:0000313" key="9">
    <source>
        <dbReference type="EMBL" id="AKN88068.1"/>
    </source>
</evidence>
<dbReference type="GO" id="GO:0009060">
    <property type="term" value="P:aerobic respiration"/>
    <property type="evidence" value="ECO:0007669"/>
    <property type="project" value="TreeGrafter"/>
</dbReference>
<feature type="domain" description="FMN hydroxy acid dehydrogenase" evidence="8">
    <location>
        <begin position="3"/>
        <end position="382"/>
    </location>
</feature>
<dbReference type="CDD" id="cd02809">
    <property type="entry name" value="alpha_hydroxyacid_oxid_FMN"/>
    <property type="match status" value="1"/>
</dbReference>
<evidence type="ECO:0000256" key="2">
    <source>
        <dbReference type="ARBA" id="ARBA00022630"/>
    </source>
</evidence>
<dbReference type="FunFam" id="3.20.20.70:FF:000029">
    <property type="entry name" value="L-lactate dehydrogenase"/>
    <property type="match status" value="1"/>
</dbReference>
<feature type="binding site" evidence="7">
    <location>
        <begin position="334"/>
        <end position="335"/>
    </location>
    <ligand>
        <name>FMN</name>
        <dbReference type="ChEBI" id="CHEBI:58210"/>
    </ligand>
</feature>
<proteinExistence type="inferred from homology"/>
<dbReference type="PANTHER" id="PTHR10578:SF107">
    <property type="entry name" value="2-HYDROXYACID OXIDASE 1"/>
    <property type="match status" value="1"/>
</dbReference>
<dbReference type="PIRSF" id="PIRSF000138">
    <property type="entry name" value="Al-hdrx_acd_dh"/>
    <property type="match status" value="1"/>
</dbReference>
<evidence type="ECO:0000313" key="10">
    <source>
        <dbReference type="EMBL" id="NIY56104.1"/>
    </source>
</evidence>
<comment type="cofactor">
    <cofactor evidence="1">
        <name>FMN</name>
        <dbReference type="ChEBI" id="CHEBI:58210"/>
    </cofactor>
</comment>
<feature type="binding site" evidence="7">
    <location>
        <begin position="82"/>
        <end position="84"/>
    </location>
    <ligand>
        <name>FMN</name>
        <dbReference type="ChEBI" id="CHEBI:58210"/>
    </ligand>
</feature>
<reference evidence="9" key="2">
    <citation type="submission" date="2017-08" db="EMBL/GenBank/DDBJ databases">
        <title>Complete Genome Sequence of Francisella noatunensis subsp. orientalis strain FNO190.</title>
        <authorList>
            <person name="Pereira F.L."/>
            <person name="Goncalves L.A."/>
            <person name="Guilherme T.C."/>
            <person name="Soares S.C."/>
            <person name="Dorella F.A."/>
            <person name="Carvalho A.F."/>
            <person name="Leibowitz M.P."/>
            <person name="Leal C.A.G."/>
            <person name="Azevedo V.A.C."/>
            <person name="Figueiredo H.C.P."/>
        </authorList>
    </citation>
    <scope>NUCLEOTIDE SEQUENCE</scope>
    <source>
        <strain evidence="9">FNO190</strain>
    </source>
</reference>
<feature type="binding site" evidence="7">
    <location>
        <position position="160"/>
    </location>
    <ligand>
        <name>FMN</name>
        <dbReference type="ChEBI" id="CHEBI:58210"/>
    </ligand>
</feature>
<reference evidence="11" key="1">
    <citation type="submission" date="2015-02" db="EMBL/GenBank/DDBJ databases">
        <title>Complete genome sequence of Francisella noatunensis subsp. orientalis FNO190 isolated from farm-raised Nile tilapia in Brazil.</title>
        <authorList>
            <person name="Figueiredo H.C.P."/>
            <person name="Leal C.A.G."/>
            <person name="Pereira F.L."/>
            <person name="Soares S.C."/>
            <person name="Goncalves L.A."/>
            <person name="Dorella F.A."/>
            <person name="Carvalho A.F."/>
            <person name="Azevedo V.A.C."/>
        </authorList>
    </citation>
    <scope>NUCLEOTIDE SEQUENCE [LARGE SCALE GENOMIC DNA]</scope>
    <source>
        <strain evidence="11">FNO190</strain>
    </source>
</reference>
<dbReference type="Pfam" id="PF01070">
    <property type="entry name" value="FMN_dh"/>
    <property type="match status" value="1"/>
</dbReference>
<organism evidence="10 12">
    <name type="scientific">Francisella orientalis</name>
    <dbReference type="NCBI Taxonomy" id="299583"/>
    <lineage>
        <taxon>Bacteria</taxon>
        <taxon>Pseudomonadati</taxon>
        <taxon>Pseudomonadota</taxon>
        <taxon>Gammaproteobacteria</taxon>
        <taxon>Thiotrichales</taxon>
        <taxon>Francisellaceae</taxon>
        <taxon>Francisella</taxon>
    </lineage>
</organism>
<dbReference type="GO" id="GO:0004459">
    <property type="term" value="F:L-lactate dehydrogenase (NAD+) activity"/>
    <property type="evidence" value="ECO:0007669"/>
    <property type="project" value="TreeGrafter"/>
</dbReference>
<feature type="active site" description="Proton acceptor" evidence="6">
    <location>
        <position position="280"/>
    </location>
</feature>
<feature type="binding site" evidence="7">
    <location>
        <position position="169"/>
    </location>
    <ligand>
        <name>glyoxylate</name>
        <dbReference type="ChEBI" id="CHEBI:36655"/>
    </ligand>
</feature>
<accession>A0AAP7C4Z2</accession>
<evidence type="ECO:0000256" key="3">
    <source>
        <dbReference type="ARBA" id="ARBA00022643"/>
    </source>
</evidence>
<dbReference type="EMBL" id="QPQM01000001">
    <property type="protein sequence ID" value="NIY56104.1"/>
    <property type="molecule type" value="Genomic_DNA"/>
</dbReference>
<dbReference type="InterPro" id="IPR000262">
    <property type="entry name" value="FMN-dep_DH"/>
</dbReference>
<dbReference type="Proteomes" id="UP000774689">
    <property type="component" value="Unassembled WGS sequence"/>
</dbReference>
<dbReference type="Gene3D" id="3.20.20.70">
    <property type="entry name" value="Aldolase class I"/>
    <property type="match status" value="1"/>
</dbReference>
<keyword evidence="11" id="KW-1185">Reference proteome</keyword>
<evidence type="ECO:0000256" key="4">
    <source>
        <dbReference type="ARBA" id="ARBA00023002"/>
    </source>
</evidence>
<evidence type="ECO:0000313" key="12">
    <source>
        <dbReference type="Proteomes" id="UP000774689"/>
    </source>
</evidence>
<feature type="binding site" evidence="7">
    <location>
        <begin position="311"/>
        <end position="315"/>
    </location>
    <ligand>
        <name>FMN</name>
        <dbReference type="ChEBI" id="CHEBI:58210"/>
    </ligand>
</feature>
<feature type="binding site" evidence="7">
    <location>
        <position position="29"/>
    </location>
    <ligand>
        <name>glyoxylate</name>
        <dbReference type="ChEBI" id="CHEBI:36655"/>
    </ligand>
</feature>
<dbReference type="GO" id="GO:0010181">
    <property type="term" value="F:FMN binding"/>
    <property type="evidence" value="ECO:0007669"/>
    <property type="project" value="InterPro"/>
</dbReference>
<evidence type="ECO:0000256" key="5">
    <source>
        <dbReference type="ARBA" id="ARBA00024042"/>
    </source>
</evidence>
<dbReference type="AlphaFoldDB" id="A0AAP7C4Z2"/>
<protein>
    <submittedName>
        <fullName evidence="10">Alpha-hydroxy-acid oxidizing protein</fullName>
    </submittedName>
    <submittedName>
        <fullName evidence="9">L-lactate dehydrogenase</fullName>
    </submittedName>
</protein>
<evidence type="ECO:0000259" key="8">
    <source>
        <dbReference type="PROSITE" id="PS51349"/>
    </source>
</evidence>
<dbReference type="EMBL" id="CP011923">
    <property type="protein sequence ID" value="AKN88068.1"/>
    <property type="molecule type" value="Genomic_DNA"/>
</dbReference>
<feature type="binding site" evidence="7">
    <location>
        <position position="283"/>
    </location>
    <ligand>
        <name>glyoxylate</name>
        <dbReference type="ChEBI" id="CHEBI:36655"/>
    </ligand>
</feature>
<dbReference type="InterPro" id="IPR037396">
    <property type="entry name" value="FMN_HAD"/>
</dbReference>
<feature type="binding site" evidence="7">
    <location>
        <position position="111"/>
    </location>
    <ligand>
        <name>FMN</name>
        <dbReference type="ChEBI" id="CHEBI:58210"/>
    </ligand>
</feature>